<protein>
    <recommendedName>
        <fullName evidence="1">Protein kinase domain-containing protein</fullName>
    </recommendedName>
</protein>
<dbReference type="eggNOG" id="KOG0595">
    <property type="taxonomic scope" value="Eukaryota"/>
</dbReference>
<gene>
    <name evidence="2" type="ORF">MYCFIDRAFT_210503</name>
</gene>
<evidence type="ECO:0000259" key="1">
    <source>
        <dbReference type="PROSITE" id="PS50011"/>
    </source>
</evidence>
<dbReference type="InterPro" id="IPR053083">
    <property type="entry name" value="TF_kinase-domain_protein"/>
</dbReference>
<reference evidence="2 3" key="1">
    <citation type="journal article" date="2012" name="PLoS Pathog.">
        <title>Diverse lifestyles and strategies of plant pathogenesis encoded in the genomes of eighteen Dothideomycetes fungi.</title>
        <authorList>
            <person name="Ohm R.A."/>
            <person name="Feau N."/>
            <person name="Henrissat B."/>
            <person name="Schoch C.L."/>
            <person name="Horwitz B.A."/>
            <person name="Barry K.W."/>
            <person name="Condon B.J."/>
            <person name="Copeland A.C."/>
            <person name="Dhillon B."/>
            <person name="Glaser F."/>
            <person name="Hesse C.N."/>
            <person name="Kosti I."/>
            <person name="LaButti K."/>
            <person name="Lindquist E.A."/>
            <person name="Lucas S."/>
            <person name="Salamov A.A."/>
            <person name="Bradshaw R.E."/>
            <person name="Ciuffetti L."/>
            <person name="Hamelin R.C."/>
            <person name="Kema G.H.J."/>
            <person name="Lawrence C."/>
            <person name="Scott J.A."/>
            <person name="Spatafora J.W."/>
            <person name="Turgeon B.G."/>
            <person name="de Wit P.J.G.M."/>
            <person name="Zhong S."/>
            <person name="Goodwin S.B."/>
            <person name="Grigoriev I.V."/>
        </authorList>
    </citation>
    <scope>NUCLEOTIDE SEQUENCE [LARGE SCALE GENOMIC DNA]</scope>
    <source>
        <strain evidence="2 3">CIRAD86</strain>
    </source>
</reference>
<dbReference type="Pfam" id="PF00069">
    <property type="entry name" value="Pkinase"/>
    <property type="match status" value="1"/>
</dbReference>
<dbReference type="OrthoDB" id="3648735at2759"/>
<accession>M3A5Q6</accession>
<dbReference type="PROSITE" id="PS50011">
    <property type="entry name" value="PROTEIN_KINASE_DOM"/>
    <property type="match status" value="1"/>
</dbReference>
<dbReference type="PANTHER" id="PTHR44305:SF2">
    <property type="entry name" value="SI:DKEY-192D15.2"/>
    <property type="match status" value="1"/>
</dbReference>
<dbReference type="STRING" id="383855.M3A5Q6"/>
<organism evidence="2 3">
    <name type="scientific">Pseudocercospora fijiensis (strain CIRAD86)</name>
    <name type="common">Black leaf streak disease fungus</name>
    <name type="synonym">Mycosphaerella fijiensis</name>
    <dbReference type="NCBI Taxonomy" id="383855"/>
    <lineage>
        <taxon>Eukaryota</taxon>
        <taxon>Fungi</taxon>
        <taxon>Dikarya</taxon>
        <taxon>Ascomycota</taxon>
        <taxon>Pezizomycotina</taxon>
        <taxon>Dothideomycetes</taxon>
        <taxon>Dothideomycetidae</taxon>
        <taxon>Mycosphaerellales</taxon>
        <taxon>Mycosphaerellaceae</taxon>
        <taxon>Pseudocercospora</taxon>
    </lineage>
</organism>
<dbReference type="SMART" id="SM00220">
    <property type="entry name" value="S_TKc"/>
    <property type="match status" value="1"/>
</dbReference>
<dbReference type="InterPro" id="IPR000719">
    <property type="entry name" value="Prot_kinase_dom"/>
</dbReference>
<dbReference type="HOGENOM" id="CLU_1005192_0_0_1"/>
<dbReference type="KEGG" id="pfj:MYCFIDRAFT_210503"/>
<proteinExistence type="predicted"/>
<evidence type="ECO:0000313" key="3">
    <source>
        <dbReference type="Proteomes" id="UP000016932"/>
    </source>
</evidence>
<dbReference type="VEuPathDB" id="FungiDB:MYCFIDRAFT_210503"/>
<dbReference type="GO" id="GO:0005524">
    <property type="term" value="F:ATP binding"/>
    <property type="evidence" value="ECO:0007669"/>
    <property type="project" value="InterPro"/>
</dbReference>
<dbReference type="GO" id="GO:0004672">
    <property type="term" value="F:protein kinase activity"/>
    <property type="evidence" value="ECO:0007669"/>
    <property type="project" value="InterPro"/>
</dbReference>
<dbReference type="Proteomes" id="UP000016932">
    <property type="component" value="Unassembled WGS sequence"/>
</dbReference>
<dbReference type="RefSeq" id="XP_007923718.1">
    <property type="nucleotide sequence ID" value="XM_007925527.1"/>
</dbReference>
<dbReference type="InterPro" id="IPR011009">
    <property type="entry name" value="Kinase-like_dom_sf"/>
</dbReference>
<dbReference type="Gene3D" id="1.10.510.10">
    <property type="entry name" value="Transferase(Phosphotransferase) domain 1"/>
    <property type="match status" value="1"/>
</dbReference>
<keyword evidence="3" id="KW-1185">Reference proteome</keyword>
<feature type="domain" description="Protein kinase" evidence="1">
    <location>
        <begin position="1"/>
        <end position="226"/>
    </location>
</feature>
<dbReference type="EMBL" id="KB446556">
    <property type="protein sequence ID" value="EME86459.1"/>
    <property type="molecule type" value="Genomic_DNA"/>
</dbReference>
<dbReference type="SUPFAM" id="SSF56112">
    <property type="entry name" value="Protein kinase-like (PK-like)"/>
    <property type="match status" value="1"/>
</dbReference>
<evidence type="ECO:0000313" key="2">
    <source>
        <dbReference type="EMBL" id="EME86459.1"/>
    </source>
</evidence>
<name>M3A5Q6_PSEFD</name>
<dbReference type="GeneID" id="19337100"/>
<sequence>MRRENRKHVFVPIPERALWSLFECLASALCFMRQGALTEDKSPADHRNVLHKDLKPQNIFRSTHTASDWPDIPIAKVGDFGCSVWLDHKDANQMLGTPGWFAPESHTYSRKNFRVRSEMYDHEGWNPDQYKFPITNASDVWSVGRIMRYAMLQEEDELMAGVLFETESAQLKFAPGQSSHGAVLKPAKAREHFPEKMCELVERCLNQFPQDRIGVNELWAEVQEVVTSSIDEDGSTLKTSKGTEEEVWIEQVDKYLGMATEGDSDYEGSESDSSQSE</sequence>
<dbReference type="PANTHER" id="PTHR44305">
    <property type="entry name" value="SI:DKEY-192D15.2-RELATED"/>
    <property type="match status" value="1"/>
</dbReference>
<dbReference type="AlphaFoldDB" id="M3A5Q6"/>